<feature type="region of interest" description="Disordered" evidence="2">
    <location>
        <begin position="1250"/>
        <end position="1302"/>
    </location>
</feature>
<reference evidence="3 4" key="2">
    <citation type="journal article" date="2013" name="IMA Fungus">
        <title>IMA Genome-F 1: Ceratocystis fimbriata: Draft nuclear genome sequence for the plant pathogen, Ceratocystis fimbriata.</title>
        <authorList>
            <person name="Wilken P.M."/>
            <person name="Steenkamp E.T."/>
            <person name="Wingfield M.J."/>
            <person name="de Beer Z.W."/>
            <person name="Wingfield B.D."/>
        </authorList>
    </citation>
    <scope>NUCLEOTIDE SEQUENCE [LARGE SCALE GENOMIC DNA]</scope>
    <source>
        <strain evidence="3 4">CBS 114723</strain>
    </source>
</reference>
<feature type="compositionally biased region" description="Low complexity" evidence="2">
    <location>
        <begin position="1271"/>
        <end position="1284"/>
    </location>
</feature>
<feature type="compositionally biased region" description="Basic and acidic residues" evidence="2">
    <location>
        <begin position="605"/>
        <end position="614"/>
    </location>
</feature>
<keyword evidence="4" id="KW-1185">Reference proteome</keyword>
<keyword evidence="1" id="KW-0175">Coiled coil</keyword>
<feature type="region of interest" description="Disordered" evidence="2">
    <location>
        <begin position="465"/>
        <end position="514"/>
    </location>
</feature>
<feature type="compositionally biased region" description="Basic and acidic residues" evidence="2">
    <location>
        <begin position="655"/>
        <end position="674"/>
    </location>
</feature>
<sequence>MNSLGAIRRCPEGSLNAGVLRYGNARFTLPIGPRGILYRSNPSYQLRYKSTEKKPLTIGTPEQQELVYRHVRKPFSGMAGSVTKKSIMRSLTARKEIYKELLDEVPIDKMAQMILEMAAAKIFRNQETAKLYFPSVFSKSLAVSDVTPSSGAHGDVTESIDSESSAIPESSGSPTSYVSQEPMIHGVNPAEVEDMILHGIKEVRPILGGNMTTDRACPQNLDASIRFYANKQAGFPPPFIMVPEVPPVALPYLCQHHVMMAVQTSLEEAFYDYCKTNFPHILENNVWDSPMAIELTKWPKILSAVQSTFPDPSLSKQRKGGTTNIPIEVAMRPLSPIRHIAVHRIPVVAKTIVGLLEYGHRIAGYLGDEERKSHISNCMGHIMGLTRPIEADMAKIRQQALVDVMELERQRNELIKKQREVLARMAEDYRNLKQKSAPQIAAQLLKSLKVEPGTIAKIVDSLNDQVSKSTPNKDEVDRSSTKPLTIREDGPSAVSPESTSERLPSPGNADILVGSSADSAAPTIIKPIDGMIQDKFPEATPGTEQKSKAQAIDKVCKGAEEKLAKEEAEKEVSEAARAATEEVLESQPEQQFQKQSTEQASVTESPEKKIEEHINASSDAIAIEAPTSSFQEKPTSGHDEVVITNPDVSEQEITLFKDEASPGESTERHTKSDANDELENAVVDSKTPGEDEIQEGEEVEEEEEEDDEYEDDYEGDMGPDESVYSIDQDSLIGLSPLERTCEIMLAQHYCAIGDQEAKNTETERYFYTFEKNRIKAEVDKEFSSQKYVPSSPLPDTPDFDKMYQEKLDELFAKNVEKLGPKRKKTESAVKGARTTARKQVEKEIAKKRRAFKQRLTTEHNKEKAFAKELADRKKKVVTERLRCSMLAQIIMENYRLDAEVEKAALLLHDCLTHTIYSTNHGLINAYANNILSKPESTATPESGLNKEALMNIQPPISKQDTPIDTSEASQTMNAEMEAIEVEINAYSNSTAPHGGEYDFIVERLELDEQEKAQKKLLKEPFPAFEHADIEDANSALSAHVDLRTPGSPDTLSRELQQAGDLDFDIPAIQVPTDFPESTISPDRMIVSSADVPEDLPYARIAPERIVVAPVEFEVPDNVADFEALDKDVDPLKALQMTKVGENITTQNEKPRALSAQILLGDMPASGAAVSKASASEILADKAAPKIKEHEISTVDVAEVERAVEPKAGISPKPATSETSKTTAMAEAETFSEAKTPKVAEVTKGDMVEAEVAKTSCGETPNKTSPTKALAEEAPPSSESPAAAEESPKPLLSRLTSWFRKSD</sequence>
<dbReference type="EMBL" id="APWK03000072">
    <property type="protein sequence ID" value="PHH52305.1"/>
    <property type="molecule type" value="Genomic_DNA"/>
</dbReference>
<feature type="compositionally biased region" description="Acidic residues" evidence="2">
    <location>
        <begin position="690"/>
        <end position="718"/>
    </location>
</feature>
<evidence type="ECO:0000256" key="2">
    <source>
        <dbReference type="SAM" id="MobiDB-lite"/>
    </source>
</evidence>
<organism evidence="3 4">
    <name type="scientific">Ceratocystis fimbriata CBS 114723</name>
    <dbReference type="NCBI Taxonomy" id="1035309"/>
    <lineage>
        <taxon>Eukaryota</taxon>
        <taxon>Fungi</taxon>
        <taxon>Dikarya</taxon>
        <taxon>Ascomycota</taxon>
        <taxon>Pezizomycotina</taxon>
        <taxon>Sordariomycetes</taxon>
        <taxon>Hypocreomycetidae</taxon>
        <taxon>Microascales</taxon>
        <taxon>Ceratocystidaceae</taxon>
        <taxon>Ceratocystis</taxon>
    </lineage>
</organism>
<feature type="coiled-coil region" evidence="1">
    <location>
        <begin position="397"/>
        <end position="435"/>
    </location>
</feature>
<feature type="compositionally biased region" description="Polar residues" evidence="2">
    <location>
        <begin position="1256"/>
        <end position="1266"/>
    </location>
</feature>
<comment type="caution">
    <text evidence="3">The sequence shown here is derived from an EMBL/GenBank/DDBJ whole genome shotgun (WGS) entry which is preliminary data.</text>
</comment>
<dbReference type="OrthoDB" id="5324651at2759"/>
<feature type="compositionally biased region" description="Basic and acidic residues" evidence="2">
    <location>
        <begin position="471"/>
        <end position="490"/>
    </location>
</feature>
<feature type="compositionally biased region" description="Low complexity" evidence="2">
    <location>
        <begin position="162"/>
        <end position="176"/>
    </location>
</feature>
<name>A0A2C5X1I5_9PEZI</name>
<protein>
    <submittedName>
        <fullName evidence="3">Uncharacterized protein</fullName>
    </submittedName>
</protein>
<gene>
    <name evidence="3" type="ORF">CFIMG_008455RA00001</name>
</gene>
<evidence type="ECO:0000313" key="3">
    <source>
        <dbReference type="EMBL" id="PHH52305.1"/>
    </source>
</evidence>
<feature type="compositionally biased region" description="Polar residues" evidence="2">
    <location>
        <begin position="587"/>
        <end position="604"/>
    </location>
</feature>
<evidence type="ECO:0000313" key="4">
    <source>
        <dbReference type="Proteomes" id="UP000222788"/>
    </source>
</evidence>
<proteinExistence type="predicted"/>
<accession>A0A2C5X1I5</accession>
<dbReference type="Proteomes" id="UP000222788">
    <property type="component" value="Unassembled WGS sequence"/>
</dbReference>
<feature type="region of interest" description="Disordered" evidence="2">
    <location>
        <begin position="148"/>
        <end position="179"/>
    </location>
</feature>
<feature type="region of interest" description="Disordered" evidence="2">
    <location>
        <begin position="1204"/>
        <end position="1237"/>
    </location>
</feature>
<feature type="compositionally biased region" description="Polar residues" evidence="2">
    <location>
        <begin position="1213"/>
        <end position="1222"/>
    </location>
</feature>
<reference evidence="3 4" key="1">
    <citation type="journal article" date="2013" name="Fungal Biol.">
        <title>Analysis of microsatellite markers in the genome of the plant pathogen Ceratocystis fimbriata.</title>
        <authorList>
            <person name="Simpson M.C."/>
            <person name="Wilken P.M."/>
            <person name="Coetzee M.P."/>
            <person name="Wingfield M.J."/>
            <person name="Wingfield B.D."/>
        </authorList>
    </citation>
    <scope>NUCLEOTIDE SEQUENCE [LARGE SCALE GENOMIC DNA]</scope>
    <source>
        <strain evidence="3 4">CBS 114723</strain>
    </source>
</reference>
<feature type="region of interest" description="Disordered" evidence="2">
    <location>
        <begin position="567"/>
        <end position="718"/>
    </location>
</feature>
<evidence type="ECO:0000256" key="1">
    <source>
        <dbReference type="SAM" id="Coils"/>
    </source>
</evidence>
<dbReference type="STRING" id="1035309.A0A2C5X1I5"/>